<dbReference type="GO" id="GO:0005737">
    <property type="term" value="C:cytoplasm"/>
    <property type="evidence" value="ECO:0007669"/>
    <property type="project" value="UniProtKB-SubCell"/>
</dbReference>
<accession>A0AA37BRL3</accession>
<dbReference type="AlphaFoldDB" id="A0AA37BRL3"/>
<comment type="subunit">
    <text evidence="6">Part of the FGAM synthase complex composed of 1 PurL, 1 PurQ and 2 PurS subunits.</text>
</comment>
<comment type="catalytic activity">
    <reaction evidence="6">
        <text>N(2)-formyl-N(1)-(5-phospho-beta-D-ribosyl)glycinamide + L-glutamine + ATP + H2O = 2-formamido-N(1)-(5-O-phospho-beta-D-ribosyl)acetamidine + L-glutamate + ADP + phosphate + H(+)</text>
        <dbReference type="Rhea" id="RHEA:17129"/>
        <dbReference type="ChEBI" id="CHEBI:15377"/>
        <dbReference type="ChEBI" id="CHEBI:15378"/>
        <dbReference type="ChEBI" id="CHEBI:29985"/>
        <dbReference type="ChEBI" id="CHEBI:30616"/>
        <dbReference type="ChEBI" id="CHEBI:43474"/>
        <dbReference type="ChEBI" id="CHEBI:58359"/>
        <dbReference type="ChEBI" id="CHEBI:147286"/>
        <dbReference type="ChEBI" id="CHEBI:147287"/>
        <dbReference type="ChEBI" id="CHEBI:456216"/>
        <dbReference type="EC" id="6.3.5.3"/>
    </reaction>
</comment>
<name>A0AA37BRL3_9ARCH</name>
<dbReference type="InterPro" id="IPR003850">
    <property type="entry name" value="PurS"/>
</dbReference>
<keyword evidence="1 6" id="KW-0963">Cytoplasm</keyword>
<evidence type="ECO:0000256" key="3">
    <source>
        <dbReference type="ARBA" id="ARBA00022741"/>
    </source>
</evidence>
<evidence type="ECO:0000256" key="5">
    <source>
        <dbReference type="ARBA" id="ARBA00022840"/>
    </source>
</evidence>
<dbReference type="NCBIfam" id="TIGR00302">
    <property type="entry name" value="phosphoribosylformylglycinamidine synthase subunit PurS"/>
    <property type="match status" value="1"/>
</dbReference>
<evidence type="ECO:0000256" key="4">
    <source>
        <dbReference type="ARBA" id="ARBA00022755"/>
    </source>
</evidence>
<protein>
    <recommendedName>
        <fullName evidence="6">Phosphoribosylformylglycinamidine synthase subunit PurS</fullName>
        <shortName evidence="6">FGAM synthase</shortName>
        <ecNumber evidence="6">6.3.5.3</ecNumber>
    </recommendedName>
    <alternativeName>
        <fullName evidence="6">Formylglycinamide ribonucleotide amidotransferase subunit III</fullName>
        <shortName evidence="6">FGAR amidotransferase III</shortName>
        <shortName evidence="6">FGAR-AT III</shortName>
    </alternativeName>
    <alternativeName>
        <fullName evidence="6">Phosphoribosylformylglycinamidine synthase subunit III</fullName>
    </alternativeName>
</protein>
<proteinExistence type="inferred from homology"/>
<reference evidence="7" key="1">
    <citation type="journal article" date="2014" name="Int. J. Syst. Evol. Microbiol.">
        <title>Complete genome sequence of Corynebacterium casei LMG S-19264T (=DSM 44701T), isolated from a smear-ripened cheese.</title>
        <authorList>
            <consortium name="US DOE Joint Genome Institute (JGI-PGF)"/>
            <person name="Walter F."/>
            <person name="Albersmeier A."/>
            <person name="Kalinowski J."/>
            <person name="Ruckert C."/>
        </authorList>
    </citation>
    <scope>NUCLEOTIDE SEQUENCE</scope>
    <source>
        <strain evidence="7">JCM 13583</strain>
    </source>
</reference>
<gene>
    <name evidence="6" type="primary">purS</name>
    <name evidence="7" type="ORF">GCM10007108_10450</name>
</gene>
<keyword evidence="2 6" id="KW-0436">Ligase</keyword>
<dbReference type="EMBL" id="BMNY01000001">
    <property type="protein sequence ID" value="GGM74443.1"/>
    <property type="molecule type" value="Genomic_DNA"/>
</dbReference>
<comment type="similarity">
    <text evidence="6">Belongs to the PurS family.</text>
</comment>
<evidence type="ECO:0000256" key="2">
    <source>
        <dbReference type="ARBA" id="ARBA00022598"/>
    </source>
</evidence>
<comment type="subcellular location">
    <subcellularLocation>
        <location evidence="6">Cytoplasm</location>
    </subcellularLocation>
</comment>
<dbReference type="RefSeq" id="WP_188680895.1">
    <property type="nucleotide sequence ID" value="NZ_BMNY01000001.1"/>
</dbReference>
<comment type="caution">
    <text evidence="7">The sequence shown here is derived from an EMBL/GenBank/DDBJ whole genome shotgun (WGS) entry which is preliminary data.</text>
</comment>
<keyword evidence="4 6" id="KW-0658">Purine biosynthesis</keyword>
<keyword evidence="8" id="KW-1185">Reference proteome</keyword>
<evidence type="ECO:0000256" key="6">
    <source>
        <dbReference type="HAMAP-Rule" id="MF_01926"/>
    </source>
</evidence>
<dbReference type="InterPro" id="IPR036604">
    <property type="entry name" value="PurS-like_sf"/>
</dbReference>
<dbReference type="EC" id="6.3.5.3" evidence="6"/>
<evidence type="ECO:0000313" key="8">
    <source>
        <dbReference type="Proteomes" id="UP000632195"/>
    </source>
</evidence>
<evidence type="ECO:0000256" key="1">
    <source>
        <dbReference type="ARBA" id="ARBA00022490"/>
    </source>
</evidence>
<dbReference type="PANTHER" id="PTHR34696:SF1">
    <property type="entry name" value="PHOSPHORIBOSYLFORMYLGLYCINAMIDINE SYNTHASE SUBUNIT PURS"/>
    <property type="match status" value="1"/>
</dbReference>
<dbReference type="Proteomes" id="UP000632195">
    <property type="component" value="Unassembled WGS sequence"/>
</dbReference>
<dbReference type="Pfam" id="PF02700">
    <property type="entry name" value="PurS"/>
    <property type="match status" value="1"/>
</dbReference>
<comment type="function">
    <text evidence="6">Part of the phosphoribosylformylglycinamidine synthase complex involved in the purines biosynthetic pathway. Catalyzes the ATP-dependent conversion of formylglycinamide ribonucleotide (FGAR) and glutamine to yield formylglycinamidine ribonucleotide (FGAM) and glutamate. The FGAM synthase complex is composed of three subunits. PurQ produces an ammonia molecule by converting glutamine to glutamate. PurL transfers the ammonia molecule to FGAR to form FGAM in an ATP-dependent manner. PurS interacts with PurQ and PurL and is thought to assist in the transfer of the ammonia molecule from PurQ to PurL.</text>
</comment>
<keyword evidence="3 6" id="KW-0547">Nucleotide-binding</keyword>
<dbReference type="GO" id="GO:0004642">
    <property type="term" value="F:phosphoribosylformylglycinamidine synthase activity"/>
    <property type="evidence" value="ECO:0007669"/>
    <property type="project" value="UniProtKB-UniRule"/>
</dbReference>
<dbReference type="PANTHER" id="PTHR34696">
    <property type="entry name" value="PHOSPHORIBOSYLFORMYLGLYCINAMIDINE SYNTHASE SUBUNIT PURS"/>
    <property type="match status" value="1"/>
</dbReference>
<dbReference type="GO" id="GO:0006189">
    <property type="term" value="P:'de novo' IMP biosynthetic process"/>
    <property type="evidence" value="ECO:0007669"/>
    <property type="project" value="UniProtKB-UniRule"/>
</dbReference>
<dbReference type="Gene3D" id="3.30.1280.10">
    <property type="entry name" value="Phosphoribosylformylglycinamidine synthase subunit PurS"/>
    <property type="match status" value="1"/>
</dbReference>
<sequence length="80" mass="9410">MRRYSVEISLREGVEDPEAITVAKNLRTLGFRVSSVATRKVYEFEFEEGEEEARKKVEDIARKILTNPVIHRYEIRELDP</sequence>
<organism evidence="7 8">
    <name type="scientific">Thermogymnomonas acidicola</name>
    <dbReference type="NCBI Taxonomy" id="399579"/>
    <lineage>
        <taxon>Archaea</taxon>
        <taxon>Methanobacteriati</taxon>
        <taxon>Thermoplasmatota</taxon>
        <taxon>Thermoplasmata</taxon>
        <taxon>Thermoplasmatales</taxon>
        <taxon>Thermogymnomonas</taxon>
    </lineage>
</organism>
<dbReference type="GO" id="GO:0005524">
    <property type="term" value="F:ATP binding"/>
    <property type="evidence" value="ECO:0007669"/>
    <property type="project" value="UniProtKB-UniRule"/>
</dbReference>
<keyword evidence="5 6" id="KW-0067">ATP-binding</keyword>
<dbReference type="HAMAP" id="MF_01926">
    <property type="entry name" value="PurS"/>
    <property type="match status" value="1"/>
</dbReference>
<evidence type="ECO:0000313" key="7">
    <source>
        <dbReference type="EMBL" id="GGM74443.1"/>
    </source>
</evidence>
<comment type="pathway">
    <text evidence="6">Purine metabolism; IMP biosynthesis via de novo pathway; 5-amino-1-(5-phospho-D-ribosyl)imidazole from N(2)-formyl-N(1)-(5-phospho-D-ribosyl)glycinamide: step 1/2.</text>
</comment>
<dbReference type="SUPFAM" id="SSF82697">
    <property type="entry name" value="PurS-like"/>
    <property type="match status" value="1"/>
</dbReference>
<reference evidence="7" key="2">
    <citation type="submission" date="2022-09" db="EMBL/GenBank/DDBJ databases">
        <authorList>
            <person name="Sun Q."/>
            <person name="Ohkuma M."/>
        </authorList>
    </citation>
    <scope>NUCLEOTIDE SEQUENCE</scope>
    <source>
        <strain evidence="7">JCM 13583</strain>
    </source>
</reference>